<dbReference type="InterPro" id="IPR020568">
    <property type="entry name" value="Ribosomal_Su5_D2-typ_SF"/>
</dbReference>
<keyword evidence="8 10" id="KW-0414">Isoprene biosynthesis</keyword>
<dbReference type="InterPro" id="IPR013750">
    <property type="entry name" value="GHMP_kinase_C_dom"/>
</dbReference>
<sequence length="309" mass="32640">MTHERGSGWAQVFAPAKVNLCLHVTGRREDGYHLIDSLVCFAPFGDHLDINRGNTLSLTVEGPEAQGVPSDMQNLAMKAAAMVAGVDGYALTLTKNLPAASGIGGGSADAAAVFRGILGMNDGWIDGEDAVHWPEEKLRPFAYDILALGADIPMCMLSHSARVRGIGEKIEFVSLGALPAVLVNPRLPVSTAEVFSRLAGRENPPLQDEIPSFANAASCIEWLQSQRNDLQEPAIATAPAIADVLTALAEQPGCGLSRMSGSGATCFGLFASMEDAREATNKLSVDHPEWWVAGGPLGSQFKAAMPKFS</sequence>
<evidence type="ECO:0000259" key="11">
    <source>
        <dbReference type="Pfam" id="PF00288"/>
    </source>
</evidence>
<feature type="active site" evidence="10">
    <location>
        <position position="151"/>
    </location>
</feature>
<dbReference type="GO" id="GO:0005524">
    <property type="term" value="F:ATP binding"/>
    <property type="evidence" value="ECO:0007669"/>
    <property type="project" value="UniProtKB-UniRule"/>
</dbReference>
<protein>
    <recommendedName>
        <fullName evidence="3 10">4-diphosphocytidyl-2-C-methyl-D-erythritol kinase</fullName>
        <shortName evidence="10">CMK</shortName>
        <ecNumber evidence="2 10">2.7.1.148</ecNumber>
    </recommendedName>
    <alternativeName>
        <fullName evidence="9 10">4-(cytidine-5'-diphospho)-2-C-methyl-D-erythritol kinase</fullName>
    </alternativeName>
</protein>
<dbReference type="InterPro" id="IPR004424">
    <property type="entry name" value="IspE"/>
</dbReference>
<dbReference type="PATRIC" id="fig|1675527.3.peg.80"/>
<keyword evidence="4 10" id="KW-0808">Transferase</keyword>
<evidence type="ECO:0000256" key="4">
    <source>
        <dbReference type="ARBA" id="ARBA00022679"/>
    </source>
</evidence>
<evidence type="ECO:0000256" key="10">
    <source>
        <dbReference type="HAMAP-Rule" id="MF_00061"/>
    </source>
</evidence>
<dbReference type="RefSeq" id="WP_049641060.1">
    <property type="nucleotide sequence ID" value="NZ_LFTY01000001.1"/>
</dbReference>
<accession>A0A0J9EAV1</accession>
<dbReference type="OrthoDB" id="9809438at2"/>
<dbReference type="InterPro" id="IPR006204">
    <property type="entry name" value="GHMP_kinase_N_dom"/>
</dbReference>
<evidence type="ECO:0000256" key="2">
    <source>
        <dbReference type="ARBA" id="ARBA00012052"/>
    </source>
</evidence>
<dbReference type="PIRSF" id="PIRSF010376">
    <property type="entry name" value="IspE"/>
    <property type="match status" value="1"/>
</dbReference>
<keyword evidence="14" id="KW-1185">Reference proteome</keyword>
<evidence type="ECO:0000256" key="3">
    <source>
        <dbReference type="ARBA" id="ARBA00017473"/>
    </source>
</evidence>
<keyword evidence="6 10" id="KW-0418">Kinase</keyword>
<gene>
    <name evidence="10" type="primary">ispE</name>
    <name evidence="13" type="ORF">AIOL_000061</name>
</gene>
<evidence type="ECO:0000256" key="8">
    <source>
        <dbReference type="ARBA" id="ARBA00023229"/>
    </source>
</evidence>
<dbReference type="GO" id="GO:0050515">
    <property type="term" value="F:4-(cytidine 5'-diphospho)-2-C-methyl-D-erythritol kinase activity"/>
    <property type="evidence" value="ECO:0007669"/>
    <property type="project" value="UniProtKB-UniRule"/>
</dbReference>
<dbReference type="PANTHER" id="PTHR43527:SF2">
    <property type="entry name" value="4-DIPHOSPHOCYTIDYL-2-C-METHYL-D-ERYTHRITOL KINASE, CHLOROPLASTIC"/>
    <property type="match status" value="1"/>
</dbReference>
<dbReference type="GO" id="GO:0016114">
    <property type="term" value="P:terpenoid biosynthetic process"/>
    <property type="evidence" value="ECO:0007669"/>
    <property type="project" value="InterPro"/>
</dbReference>
<dbReference type="Gene3D" id="3.30.70.890">
    <property type="entry name" value="GHMP kinase, C-terminal domain"/>
    <property type="match status" value="1"/>
</dbReference>
<feature type="domain" description="GHMP kinase N-terminal" evidence="11">
    <location>
        <begin position="74"/>
        <end position="132"/>
    </location>
</feature>
<feature type="domain" description="GHMP kinase C-terminal" evidence="12">
    <location>
        <begin position="224"/>
        <end position="283"/>
    </location>
</feature>
<dbReference type="EC" id="2.7.1.148" evidence="2 10"/>
<feature type="binding site" evidence="10">
    <location>
        <begin position="98"/>
        <end position="108"/>
    </location>
    <ligand>
        <name>ATP</name>
        <dbReference type="ChEBI" id="CHEBI:30616"/>
    </ligand>
</feature>
<dbReference type="Gene3D" id="3.30.230.10">
    <property type="match status" value="1"/>
</dbReference>
<keyword evidence="5 10" id="KW-0547">Nucleotide-binding</keyword>
<comment type="similarity">
    <text evidence="1 10">Belongs to the GHMP kinase family. IspE subfamily.</text>
</comment>
<dbReference type="Proteomes" id="UP000037178">
    <property type="component" value="Unassembled WGS sequence"/>
</dbReference>
<evidence type="ECO:0000313" key="14">
    <source>
        <dbReference type="Proteomes" id="UP000037178"/>
    </source>
</evidence>
<dbReference type="STRING" id="1675527.AIOL_000061"/>
<dbReference type="SUPFAM" id="SSF55060">
    <property type="entry name" value="GHMP Kinase, C-terminal domain"/>
    <property type="match status" value="1"/>
</dbReference>
<organism evidence="13 14">
    <name type="scientific">Candidatus Rhodobacter oscarellae</name>
    <dbReference type="NCBI Taxonomy" id="1675527"/>
    <lineage>
        <taxon>Bacteria</taxon>
        <taxon>Pseudomonadati</taxon>
        <taxon>Pseudomonadota</taxon>
        <taxon>Alphaproteobacteria</taxon>
        <taxon>Rhodobacterales</taxon>
        <taxon>Rhodobacter group</taxon>
        <taxon>Rhodobacter</taxon>
    </lineage>
</organism>
<evidence type="ECO:0000256" key="9">
    <source>
        <dbReference type="ARBA" id="ARBA00032554"/>
    </source>
</evidence>
<feature type="active site" evidence="10">
    <location>
        <position position="17"/>
    </location>
</feature>
<evidence type="ECO:0000256" key="7">
    <source>
        <dbReference type="ARBA" id="ARBA00022840"/>
    </source>
</evidence>
<evidence type="ECO:0000313" key="13">
    <source>
        <dbReference type="EMBL" id="KMW59912.1"/>
    </source>
</evidence>
<dbReference type="InterPro" id="IPR014721">
    <property type="entry name" value="Ribsml_uS5_D2-typ_fold_subgr"/>
</dbReference>
<dbReference type="Pfam" id="PF00288">
    <property type="entry name" value="GHMP_kinases_N"/>
    <property type="match status" value="1"/>
</dbReference>
<dbReference type="Pfam" id="PF08544">
    <property type="entry name" value="GHMP_kinases_C"/>
    <property type="match status" value="1"/>
</dbReference>
<evidence type="ECO:0000256" key="5">
    <source>
        <dbReference type="ARBA" id="ARBA00022741"/>
    </source>
</evidence>
<comment type="catalytic activity">
    <reaction evidence="10">
        <text>4-CDP-2-C-methyl-D-erythritol + ATP = 4-CDP-2-C-methyl-D-erythritol 2-phosphate + ADP + H(+)</text>
        <dbReference type="Rhea" id="RHEA:18437"/>
        <dbReference type="ChEBI" id="CHEBI:15378"/>
        <dbReference type="ChEBI" id="CHEBI:30616"/>
        <dbReference type="ChEBI" id="CHEBI:57823"/>
        <dbReference type="ChEBI" id="CHEBI:57919"/>
        <dbReference type="ChEBI" id="CHEBI:456216"/>
        <dbReference type="EC" id="2.7.1.148"/>
    </reaction>
</comment>
<dbReference type="GO" id="GO:0019288">
    <property type="term" value="P:isopentenyl diphosphate biosynthetic process, methylerythritol 4-phosphate pathway"/>
    <property type="evidence" value="ECO:0007669"/>
    <property type="project" value="UniProtKB-UniRule"/>
</dbReference>
<dbReference type="AlphaFoldDB" id="A0A0J9EAV1"/>
<comment type="pathway">
    <text evidence="10">Isoprenoid biosynthesis; isopentenyl diphosphate biosynthesis via DXP pathway; isopentenyl diphosphate from 1-deoxy-D-xylulose 5-phosphate: step 3/6.</text>
</comment>
<dbReference type="HAMAP" id="MF_00061">
    <property type="entry name" value="IspE"/>
    <property type="match status" value="1"/>
</dbReference>
<proteinExistence type="inferred from homology"/>
<reference evidence="13 14" key="1">
    <citation type="submission" date="2015-06" db="EMBL/GenBank/DDBJ databases">
        <title>Draft genome sequence of an Alphaproteobacteria species associated to the Mediterranean sponge Oscarella lobularis.</title>
        <authorList>
            <person name="Jourda C."/>
            <person name="Santini S."/>
            <person name="Claverie J.-M."/>
        </authorList>
    </citation>
    <scope>NUCLEOTIDE SEQUENCE [LARGE SCALE GENOMIC DNA]</scope>
    <source>
        <strain evidence="13">IGS</strain>
    </source>
</reference>
<comment type="function">
    <text evidence="10">Catalyzes the phosphorylation of the position 2 hydroxy group of 4-diphosphocytidyl-2C-methyl-D-erythritol.</text>
</comment>
<evidence type="ECO:0000256" key="1">
    <source>
        <dbReference type="ARBA" id="ARBA00009684"/>
    </source>
</evidence>
<evidence type="ECO:0000256" key="6">
    <source>
        <dbReference type="ARBA" id="ARBA00022777"/>
    </source>
</evidence>
<dbReference type="EMBL" id="LFTY01000001">
    <property type="protein sequence ID" value="KMW59912.1"/>
    <property type="molecule type" value="Genomic_DNA"/>
</dbReference>
<keyword evidence="7 10" id="KW-0067">ATP-binding</keyword>
<dbReference type="PANTHER" id="PTHR43527">
    <property type="entry name" value="4-DIPHOSPHOCYTIDYL-2-C-METHYL-D-ERYTHRITOL KINASE, CHLOROPLASTIC"/>
    <property type="match status" value="1"/>
</dbReference>
<name>A0A0J9EAV1_9RHOB</name>
<dbReference type="NCBIfam" id="NF011202">
    <property type="entry name" value="PRK14608.1"/>
    <property type="match status" value="1"/>
</dbReference>
<comment type="caution">
    <text evidence="13">The sequence shown here is derived from an EMBL/GenBank/DDBJ whole genome shotgun (WGS) entry which is preliminary data.</text>
</comment>
<dbReference type="InterPro" id="IPR036554">
    <property type="entry name" value="GHMP_kinase_C_sf"/>
</dbReference>
<dbReference type="UniPathway" id="UPA00056">
    <property type="reaction ID" value="UER00094"/>
</dbReference>
<dbReference type="SUPFAM" id="SSF54211">
    <property type="entry name" value="Ribosomal protein S5 domain 2-like"/>
    <property type="match status" value="1"/>
</dbReference>
<evidence type="ECO:0000259" key="12">
    <source>
        <dbReference type="Pfam" id="PF08544"/>
    </source>
</evidence>